<reference evidence="3" key="1">
    <citation type="submission" date="2025-08" db="UniProtKB">
        <authorList>
            <consortium name="RefSeq"/>
        </authorList>
    </citation>
    <scope>IDENTIFICATION</scope>
</reference>
<evidence type="ECO:0000313" key="3">
    <source>
        <dbReference type="RefSeq" id="XP_029117293.1"/>
    </source>
</evidence>
<accession>A0A8N4ER76</accession>
<organism evidence="2 3">
    <name type="scientific">Elaeis guineensis var. tenera</name>
    <name type="common">Oil palm</name>
    <dbReference type="NCBI Taxonomy" id="51953"/>
    <lineage>
        <taxon>Eukaryota</taxon>
        <taxon>Viridiplantae</taxon>
        <taxon>Streptophyta</taxon>
        <taxon>Embryophyta</taxon>
        <taxon>Tracheophyta</taxon>
        <taxon>Spermatophyta</taxon>
        <taxon>Magnoliopsida</taxon>
        <taxon>Liliopsida</taxon>
        <taxon>Arecaceae</taxon>
        <taxon>Arecoideae</taxon>
        <taxon>Cocoseae</taxon>
        <taxon>Elaeidinae</taxon>
        <taxon>Elaeis</taxon>
    </lineage>
</organism>
<evidence type="ECO:0000259" key="1">
    <source>
        <dbReference type="Pfam" id="PF13259"/>
    </source>
</evidence>
<evidence type="ECO:0000313" key="2">
    <source>
        <dbReference type="Proteomes" id="UP000504607"/>
    </source>
</evidence>
<name>A0A8N4ER76_ELAGV</name>
<keyword evidence="2" id="KW-1185">Reference proteome</keyword>
<dbReference type="PANTHER" id="PTHR33373:SF1">
    <property type="entry name" value="DUF4050 DOMAIN-CONTAINING PROTEIN"/>
    <property type="match status" value="1"/>
</dbReference>
<feature type="domain" description="Gag1-like clamp" evidence="1">
    <location>
        <begin position="66"/>
        <end position="136"/>
    </location>
</feature>
<dbReference type="InterPro" id="IPR025124">
    <property type="entry name" value="Gag1-like_clamp"/>
</dbReference>
<dbReference type="PANTHER" id="PTHR33373">
    <property type="entry name" value="OS07G0479600 PROTEIN"/>
    <property type="match status" value="1"/>
</dbReference>
<dbReference type="Pfam" id="PF13259">
    <property type="entry name" value="clamp_Gag1-like"/>
    <property type="match status" value="1"/>
</dbReference>
<sequence>MLDASQQICLFLDRPASRLHGSRGCLGCCSKPTPIIAVDEPSKGLKIQGRTIKKTSVSEDFWSTSTHEMENSGVQSQRSISSISTSMQNLDHHGAASTSNPSEFVNHGLLLWNQTRLQWTGNRRPENRSQQVREPRLRKLSCNWKKRVYCKFLSSTLDLLYWYQILQHLWLQLGCDL</sequence>
<dbReference type="Proteomes" id="UP000504607">
    <property type="component" value="Unplaced"/>
</dbReference>
<dbReference type="AlphaFoldDB" id="A0A8N4ER76"/>
<gene>
    <name evidence="3" type="primary">LOC105033975</name>
</gene>
<proteinExistence type="predicted"/>
<dbReference type="RefSeq" id="XP_029117293.1">
    <property type="nucleotide sequence ID" value="XM_029261460.1"/>
</dbReference>
<protein>
    <submittedName>
        <fullName evidence="3">Uncharacterized protein LOC105033975 isoform X2</fullName>
    </submittedName>
</protein>